<dbReference type="RefSeq" id="WP_101555298.1">
    <property type="nucleotide sequence ID" value="NZ_FXYY01000015.1"/>
</dbReference>
<dbReference type="Gene3D" id="3.30.70.1230">
    <property type="entry name" value="Nucleotide cyclase"/>
    <property type="match status" value="1"/>
</dbReference>
<dbReference type="AlphaFoldDB" id="A0A2H1JRT3"/>
<dbReference type="InterPro" id="IPR029787">
    <property type="entry name" value="Nucleotide_cyclase"/>
</dbReference>
<evidence type="ECO:0000313" key="1">
    <source>
        <dbReference type="EMBL" id="SMX89988.1"/>
    </source>
</evidence>
<organism evidence="1 2">
    <name type="scientific">Brevibacterium linens ATCC 9172</name>
    <dbReference type="NCBI Taxonomy" id="1255617"/>
    <lineage>
        <taxon>Bacteria</taxon>
        <taxon>Bacillati</taxon>
        <taxon>Actinomycetota</taxon>
        <taxon>Actinomycetes</taxon>
        <taxon>Micrococcales</taxon>
        <taxon>Brevibacteriaceae</taxon>
        <taxon>Brevibacterium</taxon>
    </lineage>
</organism>
<dbReference type="SUPFAM" id="SSF55073">
    <property type="entry name" value="Nucleotide cyclase"/>
    <property type="match status" value="1"/>
</dbReference>
<sequence length="246" mass="27008">MAKTDTDIENQISTILNEEWNIRESNEVPSTDSVTHKNGAVKIDAAFLYADLAESTGLQKGYKNTFAAKAIRMYLGGASEIIRHYGGHIKSFDGDRVMGVFAGNRKRNNAVLAAFAINWMVQRVIAPQVKARHDANGTSVWVPRHGIGIDSGETFVARAGVRNKANEHNHNDLVFVGQAPNVAAKLSAIRESASIIVTKNVYGYLDAAQKKKLASDDNPWRGPFGTTVGPYKIDLFKTSYWRSLDA</sequence>
<accession>A0A2H1JRT3</accession>
<name>A0A2H1JRT3_BRELN</name>
<reference evidence="1 2" key="1">
    <citation type="submission" date="2017-03" db="EMBL/GenBank/DDBJ databases">
        <authorList>
            <person name="Afonso C.L."/>
            <person name="Miller P.J."/>
            <person name="Scott M.A."/>
            <person name="Spackman E."/>
            <person name="Goraichik I."/>
            <person name="Dimitrov K.M."/>
            <person name="Suarez D.L."/>
            <person name="Swayne D.E."/>
        </authorList>
    </citation>
    <scope>NUCLEOTIDE SEQUENCE [LARGE SCALE GENOMIC DNA]</scope>
    <source>
        <strain evidence="1 2">ATCC 9172</strain>
    </source>
</reference>
<evidence type="ECO:0008006" key="3">
    <source>
        <dbReference type="Google" id="ProtNLM"/>
    </source>
</evidence>
<evidence type="ECO:0000313" key="2">
    <source>
        <dbReference type="Proteomes" id="UP000234641"/>
    </source>
</evidence>
<protein>
    <recommendedName>
        <fullName evidence="3">Adenylate and Guanylate cyclase catalytic domain-containing protein</fullName>
    </recommendedName>
</protein>
<dbReference type="Proteomes" id="UP000234641">
    <property type="component" value="Unassembled WGS sequence"/>
</dbReference>
<proteinExistence type="predicted"/>
<dbReference type="EMBL" id="FXYY01000015">
    <property type="protein sequence ID" value="SMX89988.1"/>
    <property type="molecule type" value="Genomic_DNA"/>
</dbReference>
<gene>
    <name evidence="1" type="ORF">BLIN9172_02427</name>
</gene>